<evidence type="ECO:0000313" key="3">
    <source>
        <dbReference type="Proteomes" id="UP000054047"/>
    </source>
</evidence>
<keyword evidence="1" id="KW-0812">Transmembrane</keyword>
<organism evidence="2 3">
    <name type="scientific">Ancylostoma duodenale</name>
    <dbReference type="NCBI Taxonomy" id="51022"/>
    <lineage>
        <taxon>Eukaryota</taxon>
        <taxon>Metazoa</taxon>
        <taxon>Ecdysozoa</taxon>
        <taxon>Nematoda</taxon>
        <taxon>Chromadorea</taxon>
        <taxon>Rhabditida</taxon>
        <taxon>Rhabditina</taxon>
        <taxon>Rhabditomorpha</taxon>
        <taxon>Strongyloidea</taxon>
        <taxon>Ancylostomatidae</taxon>
        <taxon>Ancylostomatinae</taxon>
        <taxon>Ancylostoma</taxon>
    </lineage>
</organism>
<proteinExistence type="predicted"/>
<gene>
    <name evidence="2" type="ORF">ANCDUO_07877</name>
</gene>
<dbReference type="OrthoDB" id="5870446at2759"/>
<feature type="transmembrane region" description="Helical" evidence="1">
    <location>
        <begin position="32"/>
        <end position="56"/>
    </location>
</feature>
<evidence type="ECO:0000313" key="2">
    <source>
        <dbReference type="EMBL" id="KIH61844.1"/>
    </source>
</evidence>
<dbReference type="EMBL" id="KN729785">
    <property type="protein sequence ID" value="KIH61844.1"/>
    <property type="molecule type" value="Genomic_DNA"/>
</dbReference>
<accession>A0A0C2GS02</accession>
<keyword evidence="3" id="KW-1185">Reference proteome</keyword>
<protein>
    <submittedName>
        <fullName evidence="2">Uncharacterized protein</fullName>
    </submittedName>
</protein>
<sequence>MMNGRAVRSVLIRNNRAENGSVEHARGVKENYVFASFLAEMIGLGFGSFAVFLLFIGLSRNQALLLIPHIVVQVAPHRGLIFSLQL</sequence>
<evidence type="ECO:0000256" key="1">
    <source>
        <dbReference type="SAM" id="Phobius"/>
    </source>
</evidence>
<keyword evidence="1" id="KW-0472">Membrane</keyword>
<keyword evidence="1" id="KW-1133">Transmembrane helix</keyword>
<dbReference type="Proteomes" id="UP000054047">
    <property type="component" value="Unassembled WGS sequence"/>
</dbReference>
<dbReference type="AlphaFoldDB" id="A0A0C2GS02"/>
<reference evidence="2 3" key="1">
    <citation type="submission" date="2013-12" db="EMBL/GenBank/DDBJ databases">
        <title>Draft genome of the parsitic nematode Ancylostoma duodenale.</title>
        <authorList>
            <person name="Mitreva M."/>
        </authorList>
    </citation>
    <scope>NUCLEOTIDE SEQUENCE [LARGE SCALE GENOMIC DNA]</scope>
    <source>
        <strain evidence="2 3">Zhejiang</strain>
    </source>
</reference>
<name>A0A0C2GS02_9BILA</name>